<feature type="binding site" evidence="7">
    <location>
        <position position="69"/>
    </location>
    <ligand>
        <name>NAD(+)</name>
        <dbReference type="ChEBI" id="CHEBI:57540"/>
    </ligand>
</feature>
<feature type="binding site" evidence="9">
    <location>
        <position position="99"/>
    </location>
    <ligand>
        <name>NAD(+)</name>
        <dbReference type="ChEBI" id="CHEBI:57540"/>
    </ligand>
</feature>
<feature type="domain" description="Lactate/malate dehydrogenase N-terminal" evidence="10">
    <location>
        <begin position="8"/>
        <end position="147"/>
    </location>
</feature>
<dbReference type="AlphaFoldDB" id="D9QU51"/>
<feature type="domain" description="Lactate/malate dehydrogenase C-terminal" evidence="11">
    <location>
        <begin position="150"/>
        <end position="313"/>
    </location>
</feature>
<evidence type="ECO:0000256" key="7">
    <source>
        <dbReference type="HAMAP-Rule" id="MF_00488"/>
    </source>
</evidence>
<dbReference type="NCBIfam" id="NF000824">
    <property type="entry name" value="PRK00066.1"/>
    <property type="match status" value="1"/>
</dbReference>
<dbReference type="PROSITE" id="PS00064">
    <property type="entry name" value="L_LDH"/>
    <property type="match status" value="1"/>
</dbReference>
<feature type="binding site" evidence="7">
    <location>
        <position position="158"/>
    </location>
    <ligand>
        <name>beta-D-fructose 1,6-bisphosphate</name>
        <dbReference type="ChEBI" id="CHEBI:32966"/>
        <note>allosteric activator</note>
    </ligand>
</feature>
<feature type="binding site" evidence="7">
    <location>
        <position position="92"/>
    </location>
    <ligand>
        <name>substrate</name>
    </ligand>
</feature>
<dbReference type="PIRSF" id="PIRSF000102">
    <property type="entry name" value="Lac_mal_DH"/>
    <property type="match status" value="1"/>
</dbReference>
<dbReference type="GO" id="GO:0004459">
    <property type="term" value="F:L-lactate dehydrogenase (NAD+) activity"/>
    <property type="evidence" value="ECO:0007669"/>
    <property type="project" value="UniProtKB-UniRule"/>
</dbReference>
<dbReference type="InterPro" id="IPR015955">
    <property type="entry name" value="Lactate_DH/Glyco_Ohase_4_C"/>
</dbReference>
<dbReference type="UniPathway" id="UPA00554">
    <property type="reaction ID" value="UER00611"/>
</dbReference>
<comment type="function">
    <text evidence="7">Catalyzes the conversion of lactate to pyruvate.</text>
</comment>
<dbReference type="SUPFAM" id="SSF51735">
    <property type="entry name" value="NAD(P)-binding Rossmann-fold domains"/>
    <property type="match status" value="1"/>
</dbReference>
<feature type="binding site" evidence="7">
    <location>
        <position position="173"/>
    </location>
    <ligand>
        <name>beta-D-fructose 1,6-bisphosphate</name>
        <dbReference type="ChEBI" id="CHEBI:32966"/>
        <note>allosteric activator</note>
    </ligand>
</feature>
<dbReference type="Gene3D" id="3.40.50.720">
    <property type="entry name" value="NAD(P)-binding Rossmann-like Domain"/>
    <property type="match status" value="1"/>
</dbReference>
<proteinExistence type="inferred from homology"/>
<dbReference type="InterPro" id="IPR011304">
    <property type="entry name" value="L-lactate_DH"/>
</dbReference>
<keyword evidence="7" id="KW-0021">Allosteric enzyme</keyword>
<comment type="activity regulation">
    <text evidence="7">Allosterically activated by fructose 1,6-bisphosphate (FBP).</text>
</comment>
<feature type="binding site" evidence="7 9">
    <location>
        <position position="39"/>
    </location>
    <ligand>
        <name>NAD(+)</name>
        <dbReference type="ChEBI" id="CHEBI:57540"/>
    </ligand>
</feature>
<feature type="binding site" evidence="7 9">
    <location>
        <begin position="123"/>
        <end position="125"/>
    </location>
    <ligand>
        <name>NAD(+)</name>
        <dbReference type="ChEBI" id="CHEBI:57540"/>
    </ligand>
</feature>
<dbReference type="SUPFAM" id="SSF56327">
    <property type="entry name" value="LDH C-terminal domain-like"/>
    <property type="match status" value="1"/>
</dbReference>
<dbReference type="NCBIfam" id="TIGR01771">
    <property type="entry name" value="L-LDH-NAD"/>
    <property type="match status" value="1"/>
</dbReference>
<evidence type="ECO:0000256" key="1">
    <source>
        <dbReference type="ARBA" id="ARBA00004843"/>
    </source>
</evidence>
<keyword evidence="7" id="KW-0963">Cytoplasm</keyword>
<dbReference type="GO" id="GO:0005737">
    <property type="term" value="C:cytoplasm"/>
    <property type="evidence" value="ECO:0007669"/>
    <property type="project" value="UniProtKB-SubCell"/>
</dbReference>
<dbReference type="Pfam" id="PF00056">
    <property type="entry name" value="Ldh_1_N"/>
    <property type="match status" value="1"/>
</dbReference>
<dbReference type="Proteomes" id="UP000001661">
    <property type="component" value="Chromosome"/>
</dbReference>
<evidence type="ECO:0000259" key="11">
    <source>
        <dbReference type="Pfam" id="PF02866"/>
    </source>
</evidence>
<gene>
    <name evidence="7" type="primary">ldh</name>
    <name evidence="12" type="ordered locus">Acear_0295</name>
</gene>
<evidence type="ECO:0000313" key="12">
    <source>
        <dbReference type="EMBL" id="ADL11844.1"/>
    </source>
</evidence>
<evidence type="ECO:0000256" key="4">
    <source>
        <dbReference type="ARBA" id="ARBA00023002"/>
    </source>
</evidence>
<protein>
    <recommendedName>
        <fullName evidence="3 7">L-lactate dehydrogenase</fullName>
        <shortName evidence="7">L-LDH</shortName>
        <ecNumber evidence="3 7">1.1.1.27</ecNumber>
    </recommendedName>
</protein>
<dbReference type="RefSeq" id="WP_013277290.1">
    <property type="nucleotide sequence ID" value="NC_014378.1"/>
</dbReference>
<feature type="modified residue" description="Phosphotyrosine" evidence="7">
    <location>
        <position position="226"/>
    </location>
</feature>
<feature type="binding site" evidence="7">
    <location>
        <position position="44"/>
    </location>
    <ligand>
        <name>NAD(+)</name>
        <dbReference type="ChEBI" id="CHEBI:57540"/>
    </ligand>
</feature>
<comment type="subcellular location">
    <subcellularLocation>
        <location evidence="7">Cytoplasm</location>
    </subcellularLocation>
</comment>
<dbReference type="InterPro" id="IPR001236">
    <property type="entry name" value="Lactate/malate_DH_N"/>
</dbReference>
<keyword evidence="13" id="KW-1185">Reference proteome</keyword>
<dbReference type="eggNOG" id="COG0039">
    <property type="taxonomic scope" value="Bacteria"/>
</dbReference>
<evidence type="ECO:0000256" key="8">
    <source>
        <dbReference type="PIRSR" id="PIRSR000102-1"/>
    </source>
</evidence>
<feature type="binding site" evidence="7">
    <location>
        <position position="235"/>
    </location>
    <ligand>
        <name>substrate</name>
    </ligand>
</feature>
<dbReference type="HAMAP" id="MF_00488">
    <property type="entry name" value="Lactate_dehydrog"/>
    <property type="match status" value="1"/>
</dbReference>
<feature type="binding site" evidence="7">
    <location>
        <position position="18"/>
    </location>
    <ligand>
        <name>NAD(+)</name>
        <dbReference type="ChEBI" id="CHEBI:57540"/>
    </ligand>
</feature>
<comment type="similarity">
    <text evidence="2 7">Belongs to the LDH/MDH superfamily. LDH family.</text>
</comment>
<feature type="binding site" evidence="7">
    <location>
        <begin position="153"/>
        <end position="156"/>
    </location>
    <ligand>
        <name>substrate</name>
    </ligand>
</feature>
<dbReference type="GO" id="GO:0006089">
    <property type="term" value="P:lactate metabolic process"/>
    <property type="evidence" value="ECO:0007669"/>
    <property type="project" value="TreeGrafter"/>
</dbReference>
<dbReference type="FunFam" id="3.40.50.720:FF:000018">
    <property type="entry name" value="Malate dehydrogenase"/>
    <property type="match status" value="1"/>
</dbReference>
<dbReference type="PANTHER" id="PTHR43128">
    <property type="entry name" value="L-2-HYDROXYCARBOXYLATE DEHYDROGENASE (NAD(P)(+))"/>
    <property type="match status" value="1"/>
</dbReference>
<feature type="active site" description="Proton acceptor" evidence="7 8">
    <location>
        <position position="180"/>
    </location>
</feature>
<dbReference type="GO" id="GO:0006096">
    <property type="term" value="P:glycolytic process"/>
    <property type="evidence" value="ECO:0007669"/>
    <property type="project" value="UniProtKB-UniRule"/>
</dbReference>
<feature type="binding site" evidence="7">
    <location>
        <position position="86"/>
    </location>
    <ligand>
        <name>substrate</name>
    </ligand>
</feature>
<evidence type="ECO:0000259" key="10">
    <source>
        <dbReference type="Pfam" id="PF00056"/>
    </source>
</evidence>
<dbReference type="PRINTS" id="PR00086">
    <property type="entry name" value="LLDHDRGNASE"/>
</dbReference>
<evidence type="ECO:0000256" key="9">
    <source>
        <dbReference type="PIRSR" id="PIRSR000102-3"/>
    </source>
</evidence>
<dbReference type="EMBL" id="CP002105">
    <property type="protein sequence ID" value="ADL11844.1"/>
    <property type="molecule type" value="Genomic_DNA"/>
</dbReference>
<evidence type="ECO:0000256" key="6">
    <source>
        <dbReference type="ARBA" id="ARBA00049258"/>
    </source>
</evidence>
<dbReference type="CDD" id="cd05292">
    <property type="entry name" value="LDH_2"/>
    <property type="match status" value="1"/>
</dbReference>
<dbReference type="HOGENOM" id="CLU_045401_1_1_9"/>
<name>D9QU51_ACEAZ</name>
<dbReference type="STRING" id="574087.Acear_0295"/>
<reference evidence="12 13" key="1">
    <citation type="journal article" date="2010" name="Stand. Genomic Sci.">
        <title>Complete genome sequence of Acetohalobium arabaticum type strain (Z-7288).</title>
        <authorList>
            <person name="Sikorski J."/>
            <person name="Lapidus A."/>
            <person name="Chertkov O."/>
            <person name="Lucas S."/>
            <person name="Copeland A."/>
            <person name="Glavina Del Rio T."/>
            <person name="Nolan M."/>
            <person name="Tice H."/>
            <person name="Cheng J.F."/>
            <person name="Han C."/>
            <person name="Brambilla E."/>
            <person name="Pitluck S."/>
            <person name="Liolios K."/>
            <person name="Ivanova N."/>
            <person name="Mavromatis K."/>
            <person name="Mikhailova N."/>
            <person name="Pati A."/>
            <person name="Bruce D."/>
            <person name="Detter C."/>
            <person name="Tapia R."/>
            <person name="Goodwin L."/>
            <person name="Chen A."/>
            <person name="Palaniappan K."/>
            <person name="Land M."/>
            <person name="Hauser L."/>
            <person name="Chang Y.J."/>
            <person name="Jeffries C.D."/>
            <person name="Rohde M."/>
            <person name="Goker M."/>
            <person name="Spring S."/>
            <person name="Woyke T."/>
            <person name="Bristow J."/>
            <person name="Eisen J.A."/>
            <person name="Markowitz V."/>
            <person name="Hugenholtz P."/>
            <person name="Kyrpides N.C."/>
            <person name="Klenk H.P."/>
        </authorList>
    </citation>
    <scope>NUCLEOTIDE SEQUENCE [LARGE SCALE GENOMIC DNA]</scope>
    <source>
        <strain evidence="13">ATCC 49924 / DSM 5501 / Z-7288</strain>
    </source>
</reference>
<feature type="binding site" evidence="7">
    <location>
        <begin position="83"/>
        <end position="84"/>
    </location>
    <ligand>
        <name>NAD(+)</name>
        <dbReference type="ChEBI" id="CHEBI:57540"/>
    </ligand>
</feature>
<dbReference type="InterPro" id="IPR018177">
    <property type="entry name" value="L-lactate_DH_AS"/>
</dbReference>
<evidence type="ECO:0000256" key="2">
    <source>
        <dbReference type="ARBA" id="ARBA00006054"/>
    </source>
</evidence>
<keyword evidence="5 7" id="KW-0520">NAD</keyword>
<comment type="catalytic activity">
    <reaction evidence="6 7">
        <text>(S)-lactate + NAD(+) = pyruvate + NADH + H(+)</text>
        <dbReference type="Rhea" id="RHEA:23444"/>
        <dbReference type="ChEBI" id="CHEBI:15361"/>
        <dbReference type="ChEBI" id="CHEBI:15378"/>
        <dbReference type="ChEBI" id="CHEBI:16651"/>
        <dbReference type="ChEBI" id="CHEBI:57540"/>
        <dbReference type="ChEBI" id="CHEBI:57945"/>
        <dbReference type="EC" id="1.1.1.27"/>
    </reaction>
</comment>
<dbReference type="InterPro" id="IPR022383">
    <property type="entry name" value="Lactate/malate_DH_C"/>
</dbReference>
<dbReference type="Pfam" id="PF02866">
    <property type="entry name" value="Ldh_1_C"/>
    <property type="match status" value="1"/>
</dbReference>
<dbReference type="InterPro" id="IPR001557">
    <property type="entry name" value="L-lactate/malate_DH"/>
</dbReference>
<keyword evidence="7" id="KW-0597">Phosphoprotein</keyword>
<feature type="binding site" evidence="9">
    <location>
        <begin position="14"/>
        <end position="19"/>
    </location>
    <ligand>
        <name>NAD(+)</name>
        <dbReference type="ChEBI" id="CHEBI:57540"/>
    </ligand>
</feature>
<sequence length="319" mass="34928">MVSEKEGVKIGIIGAGFVGSTTAFTVMMNGLASEIVLVDIDQDKAEGEAMDLRHGASFVSPVNIETGGYQECQDADIVIITAGASQEPGETRLDLTKRNVEIFKDMIPKLTAEINSDTLLLVVTNPVDILSYVTWKLSDLPARQVIGSGTVLDSSRFRYILSQRCDIDARNIHGYIIGEHGDSEVPVWSATNIVGVPFEEFDEVCNQKKNNDDKSELISKIKNVAYEIIDRKGATYYAIALAINRIVKGIIRDENSILTLSTLLQGEYGFSDVYLSLPCIINRNGIREILELELSPAEQEALNTSAEVLQDLIGGKLNI</sequence>
<organism evidence="12 13">
    <name type="scientific">Acetohalobium arabaticum (strain ATCC 49924 / DSM 5501 / Z-7288)</name>
    <dbReference type="NCBI Taxonomy" id="574087"/>
    <lineage>
        <taxon>Bacteria</taxon>
        <taxon>Bacillati</taxon>
        <taxon>Bacillota</taxon>
        <taxon>Clostridia</taxon>
        <taxon>Halanaerobiales</taxon>
        <taxon>Halobacteroidaceae</taxon>
        <taxon>Acetohalobium</taxon>
    </lineage>
</organism>
<evidence type="ECO:0000313" key="13">
    <source>
        <dbReference type="Proteomes" id="UP000001661"/>
    </source>
</evidence>
<dbReference type="Gene3D" id="3.90.110.10">
    <property type="entry name" value="Lactate dehydrogenase/glycoside hydrolase, family 4, C-terminal"/>
    <property type="match status" value="1"/>
</dbReference>
<dbReference type="InterPro" id="IPR036291">
    <property type="entry name" value="NAD(P)-bd_dom_sf"/>
</dbReference>
<evidence type="ECO:0000256" key="3">
    <source>
        <dbReference type="ARBA" id="ARBA00012967"/>
    </source>
</evidence>
<feature type="binding site" evidence="7">
    <location>
        <position position="148"/>
    </location>
    <ligand>
        <name>NAD(+)</name>
        <dbReference type="ChEBI" id="CHEBI:57540"/>
    </ligand>
</feature>
<accession>D9QU51</accession>
<feature type="binding site" evidence="7">
    <location>
        <begin position="125"/>
        <end position="128"/>
    </location>
    <ligand>
        <name>substrate</name>
    </ligand>
</feature>
<dbReference type="KEGG" id="aar:Acear_0295"/>
<evidence type="ECO:0000256" key="5">
    <source>
        <dbReference type="ARBA" id="ARBA00023027"/>
    </source>
</evidence>
<keyword evidence="4 7" id="KW-0560">Oxidoreductase</keyword>
<comment type="pathway">
    <text evidence="1 7">Fermentation; pyruvate fermentation to lactate; (S)-lactate from pyruvate: step 1/1.</text>
</comment>
<comment type="subunit">
    <text evidence="7">Homotetramer.</text>
</comment>
<comment type="caution">
    <text evidence="7">Lacks conserved residue(s) required for the propagation of feature annotation.</text>
</comment>
<dbReference type="PANTHER" id="PTHR43128:SF16">
    <property type="entry name" value="L-LACTATE DEHYDROGENASE"/>
    <property type="match status" value="1"/>
</dbReference>
<dbReference type="EC" id="1.1.1.27" evidence="3 7"/>
<dbReference type="NCBIfam" id="NF004863">
    <property type="entry name" value="PRK06223.1"/>
    <property type="match status" value="1"/>
</dbReference>